<accession>T1FCA7</accession>
<protein>
    <submittedName>
        <fullName evidence="2 3">Uncharacterized protein</fullName>
    </submittedName>
</protein>
<dbReference type="CTD" id="20206456"/>
<reference evidence="4" key="1">
    <citation type="submission" date="2012-12" db="EMBL/GenBank/DDBJ databases">
        <authorList>
            <person name="Hellsten U."/>
            <person name="Grimwood J."/>
            <person name="Chapman J.A."/>
            <person name="Shapiro H."/>
            <person name="Aerts A."/>
            <person name="Otillar R.P."/>
            <person name="Terry A.Y."/>
            <person name="Boore J.L."/>
            <person name="Simakov O."/>
            <person name="Marletaz F."/>
            <person name="Cho S.-J."/>
            <person name="Edsinger-Gonzales E."/>
            <person name="Havlak P."/>
            <person name="Kuo D.-H."/>
            <person name="Larsson T."/>
            <person name="Lv J."/>
            <person name="Arendt D."/>
            <person name="Savage R."/>
            <person name="Osoegawa K."/>
            <person name="de Jong P."/>
            <person name="Lindberg D.R."/>
            <person name="Seaver E.C."/>
            <person name="Weisblat D.A."/>
            <person name="Putnam N.H."/>
            <person name="Grigoriev I.V."/>
            <person name="Rokhsar D.S."/>
        </authorList>
    </citation>
    <scope>NUCLEOTIDE SEQUENCE</scope>
</reference>
<name>T1FCA7_HELRO</name>
<feature type="compositionally biased region" description="Basic and acidic residues" evidence="1">
    <location>
        <begin position="147"/>
        <end position="156"/>
    </location>
</feature>
<dbReference type="RefSeq" id="XP_009024202.1">
    <property type="nucleotide sequence ID" value="XM_009025954.1"/>
</dbReference>
<feature type="compositionally biased region" description="Acidic residues" evidence="1">
    <location>
        <begin position="172"/>
        <end position="182"/>
    </location>
</feature>
<organism evidence="3 4">
    <name type="scientific">Helobdella robusta</name>
    <name type="common">Californian leech</name>
    <dbReference type="NCBI Taxonomy" id="6412"/>
    <lineage>
        <taxon>Eukaryota</taxon>
        <taxon>Metazoa</taxon>
        <taxon>Spiralia</taxon>
        <taxon>Lophotrochozoa</taxon>
        <taxon>Annelida</taxon>
        <taxon>Clitellata</taxon>
        <taxon>Hirudinea</taxon>
        <taxon>Rhynchobdellida</taxon>
        <taxon>Glossiphoniidae</taxon>
        <taxon>Helobdella</taxon>
    </lineage>
</organism>
<dbReference type="AlphaFoldDB" id="T1FCA7"/>
<feature type="region of interest" description="Disordered" evidence="1">
    <location>
        <begin position="219"/>
        <end position="245"/>
    </location>
</feature>
<proteinExistence type="predicted"/>
<feature type="compositionally biased region" description="Basic residues" evidence="1">
    <location>
        <begin position="137"/>
        <end position="146"/>
    </location>
</feature>
<dbReference type="GeneID" id="20206456"/>
<dbReference type="HOGENOM" id="CLU_1066645_0_0_1"/>
<evidence type="ECO:0000256" key="1">
    <source>
        <dbReference type="SAM" id="MobiDB-lite"/>
    </source>
</evidence>
<evidence type="ECO:0000313" key="3">
    <source>
        <dbReference type="EnsemblMetazoa" id="HelroP177805"/>
    </source>
</evidence>
<sequence length="261" mass="28878">MAHIPTELTQVTNIITLIFCMLYDNCVCIDVININDKSSRSGNNDIQERQLSRHAAVVTNHNYAVDDVTKDCEQFPNLERDFGLISSEECSIGSCSNASSSSQHCCCCCWKIVNNHTSNKSNNNKLSPNQSHDGIRKPKKKLTMKKHTNDHYHYDDDVVVDDGNDDGKNCDDNDYENDDAGEWSDKQSESSSLPDIIPKTAVNSVAADSERGCNLKKRNLNKKNEGASKRHISNNTGQANSANNNKTTVKRNAQGALVAVI</sequence>
<reference evidence="2 4" key="2">
    <citation type="journal article" date="2013" name="Nature">
        <title>Insights into bilaterian evolution from three spiralian genomes.</title>
        <authorList>
            <person name="Simakov O."/>
            <person name="Marletaz F."/>
            <person name="Cho S.J."/>
            <person name="Edsinger-Gonzales E."/>
            <person name="Havlak P."/>
            <person name="Hellsten U."/>
            <person name="Kuo D.H."/>
            <person name="Larsson T."/>
            <person name="Lv J."/>
            <person name="Arendt D."/>
            <person name="Savage R."/>
            <person name="Osoegawa K."/>
            <person name="de Jong P."/>
            <person name="Grimwood J."/>
            <person name="Chapman J.A."/>
            <person name="Shapiro H."/>
            <person name="Aerts A."/>
            <person name="Otillar R.P."/>
            <person name="Terry A.Y."/>
            <person name="Boore J.L."/>
            <person name="Grigoriev I.V."/>
            <person name="Lindberg D.R."/>
            <person name="Seaver E.C."/>
            <person name="Weisblat D.A."/>
            <person name="Putnam N.H."/>
            <person name="Rokhsar D.S."/>
        </authorList>
    </citation>
    <scope>NUCLEOTIDE SEQUENCE</scope>
</reference>
<dbReference type="InParanoid" id="T1FCA7"/>
<feature type="compositionally biased region" description="Low complexity" evidence="1">
    <location>
        <begin position="233"/>
        <end position="245"/>
    </location>
</feature>
<evidence type="ECO:0000313" key="2">
    <source>
        <dbReference type="EMBL" id="ESN97745.1"/>
    </source>
</evidence>
<gene>
    <name evidence="3" type="primary">20206456</name>
    <name evidence="2" type="ORF">HELRODRAFT_177805</name>
</gene>
<reference evidence="3" key="3">
    <citation type="submission" date="2015-06" db="UniProtKB">
        <authorList>
            <consortium name="EnsemblMetazoa"/>
        </authorList>
    </citation>
    <scope>IDENTIFICATION</scope>
</reference>
<dbReference type="Proteomes" id="UP000015101">
    <property type="component" value="Unassembled WGS sequence"/>
</dbReference>
<evidence type="ECO:0000313" key="4">
    <source>
        <dbReference type="Proteomes" id="UP000015101"/>
    </source>
</evidence>
<dbReference type="EnsemblMetazoa" id="HelroT177805">
    <property type="protein sequence ID" value="HelroP177805"/>
    <property type="gene ID" value="HelroG177805"/>
</dbReference>
<dbReference type="EMBL" id="KB097304">
    <property type="protein sequence ID" value="ESN97745.1"/>
    <property type="molecule type" value="Genomic_DNA"/>
</dbReference>
<keyword evidence="4" id="KW-1185">Reference proteome</keyword>
<dbReference type="EMBL" id="AMQM01006197">
    <property type="status" value="NOT_ANNOTATED_CDS"/>
    <property type="molecule type" value="Genomic_DNA"/>
</dbReference>
<feature type="region of interest" description="Disordered" evidence="1">
    <location>
        <begin position="120"/>
        <end position="195"/>
    </location>
</feature>
<feature type="compositionally biased region" description="Low complexity" evidence="1">
    <location>
        <begin position="120"/>
        <end position="131"/>
    </location>
</feature>
<dbReference type="KEGG" id="hro:HELRODRAFT_177805"/>